<accession>A0ABD3A0Z3</accession>
<dbReference type="SMART" id="SM00743">
    <property type="entry name" value="Agenet"/>
    <property type="match status" value="2"/>
</dbReference>
<evidence type="ECO:0000313" key="3">
    <source>
        <dbReference type="Proteomes" id="UP001630127"/>
    </source>
</evidence>
<name>A0ABD3A0Z3_9GENT</name>
<dbReference type="CDD" id="cd20405">
    <property type="entry name" value="Tudor_Agenet_AtDUF_rpt1_3"/>
    <property type="match status" value="1"/>
</dbReference>
<evidence type="ECO:0000313" key="2">
    <source>
        <dbReference type="EMBL" id="KAL3524621.1"/>
    </source>
</evidence>
<protein>
    <recommendedName>
        <fullName evidence="1">Agenet domain-containing protein</fullName>
    </recommendedName>
</protein>
<feature type="domain" description="Agenet" evidence="1">
    <location>
        <begin position="1"/>
        <end position="69"/>
    </location>
</feature>
<feature type="domain" description="Agenet" evidence="1">
    <location>
        <begin position="71"/>
        <end position="126"/>
    </location>
</feature>
<organism evidence="2 3">
    <name type="scientific">Cinchona calisaya</name>
    <dbReference type="NCBI Taxonomy" id="153742"/>
    <lineage>
        <taxon>Eukaryota</taxon>
        <taxon>Viridiplantae</taxon>
        <taxon>Streptophyta</taxon>
        <taxon>Embryophyta</taxon>
        <taxon>Tracheophyta</taxon>
        <taxon>Spermatophyta</taxon>
        <taxon>Magnoliopsida</taxon>
        <taxon>eudicotyledons</taxon>
        <taxon>Gunneridae</taxon>
        <taxon>Pentapetalae</taxon>
        <taxon>asterids</taxon>
        <taxon>lamiids</taxon>
        <taxon>Gentianales</taxon>
        <taxon>Rubiaceae</taxon>
        <taxon>Cinchonoideae</taxon>
        <taxon>Cinchoneae</taxon>
        <taxon>Cinchona</taxon>
    </lineage>
</organism>
<evidence type="ECO:0000259" key="1">
    <source>
        <dbReference type="SMART" id="SM00743"/>
    </source>
</evidence>
<reference evidence="2 3" key="1">
    <citation type="submission" date="2024-11" db="EMBL/GenBank/DDBJ databases">
        <title>A near-complete genome assembly of Cinchona calisaya.</title>
        <authorList>
            <person name="Lian D.C."/>
            <person name="Zhao X.W."/>
            <person name="Wei L."/>
        </authorList>
    </citation>
    <scope>NUCLEOTIDE SEQUENCE [LARGE SCALE GENOMIC DNA]</scope>
    <source>
        <tissue evidence="2">Nenye</tissue>
    </source>
</reference>
<dbReference type="InterPro" id="IPR014002">
    <property type="entry name" value="Agenet_dom_plant"/>
</dbReference>
<dbReference type="AlphaFoldDB" id="A0ABD3A0Z3"/>
<sequence length="132" mass="15372">MDYKRGDQVEVISKEDGFEGSYYEAIIVTKLQKKEYIVTYRTLLKDDHSGPLREVVTFDELRPAPPEILASWFELNDEVDAFDNDGWWVGKIIGRIGSLYNVYFESSGEEIAYRIDRLRVHQDCVNGRWISS</sequence>
<dbReference type="EMBL" id="JBJUIK010000006">
    <property type="protein sequence ID" value="KAL3524621.1"/>
    <property type="molecule type" value="Genomic_DNA"/>
</dbReference>
<dbReference type="CDD" id="cd20406">
    <property type="entry name" value="Tudor_Agenet_AtDUF_rpt2_4"/>
    <property type="match status" value="1"/>
</dbReference>
<proteinExistence type="predicted"/>
<dbReference type="PANTHER" id="PTHR31917:SF148">
    <property type="entry name" value="DUF724 DOMAIN-CONTAINING PROTEIN 2"/>
    <property type="match status" value="1"/>
</dbReference>
<comment type="caution">
    <text evidence="2">The sequence shown here is derived from an EMBL/GenBank/DDBJ whole genome shotgun (WGS) entry which is preliminary data.</text>
</comment>
<dbReference type="Proteomes" id="UP001630127">
    <property type="component" value="Unassembled WGS sequence"/>
</dbReference>
<dbReference type="Gene3D" id="2.30.30.140">
    <property type="match status" value="1"/>
</dbReference>
<keyword evidence="3" id="KW-1185">Reference proteome</keyword>
<gene>
    <name evidence="2" type="ORF">ACH5RR_012993</name>
</gene>
<dbReference type="PANTHER" id="PTHR31917">
    <property type="entry name" value="AGENET DOMAIN-CONTAINING PROTEIN-RELATED"/>
    <property type="match status" value="1"/>
</dbReference>
<dbReference type="Pfam" id="PF05641">
    <property type="entry name" value="Agenet"/>
    <property type="match status" value="1"/>
</dbReference>
<dbReference type="InterPro" id="IPR008395">
    <property type="entry name" value="Agenet-like_dom"/>
</dbReference>